<dbReference type="Proteomes" id="UP001314229">
    <property type="component" value="Unassembled WGS sequence"/>
</dbReference>
<dbReference type="EMBL" id="CAWUFR010000141">
    <property type="protein sequence ID" value="CAK6969717.1"/>
    <property type="molecule type" value="Genomic_DNA"/>
</dbReference>
<name>A0AAV1PD26_SCOSC</name>
<sequence length="239" mass="26470">MPTRGKVATSRQKASATLIPSTTGIFTNTRQGVKKASETALRASQRSETLHRHRDKLNCRRWVSSVLIRSEAGTRCSFFTAPGFITEDECFPSSWSSGAASGANSRRLNGREDIKKDMQVVTFAPPRVKGLRFTSCQIKLRLNESERELQALDKNTQVYTDPYKTGTKKFRMSQVMNQLAFSFNPNIIGGSMVGLYMPERSVTVLQPLGVMMALNGQIMVTLKLEQLNGGVDVQAGTEQ</sequence>
<evidence type="ECO:0000313" key="2">
    <source>
        <dbReference type="Proteomes" id="UP001314229"/>
    </source>
</evidence>
<protein>
    <submittedName>
        <fullName evidence="1">Uncharacterized protein</fullName>
    </submittedName>
</protein>
<comment type="caution">
    <text evidence="1">The sequence shown here is derived from an EMBL/GenBank/DDBJ whole genome shotgun (WGS) entry which is preliminary data.</text>
</comment>
<evidence type="ECO:0000313" key="1">
    <source>
        <dbReference type="EMBL" id="CAK6969717.1"/>
    </source>
</evidence>
<organism evidence="1 2">
    <name type="scientific">Scomber scombrus</name>
    <name type="common">Atlantic mackerel</name>
    <name type="synonym">Scomber vernalis</name>
    <dbReference type="NCBI Taxonomy" id="13677"/>
    <lineage>
        <taxon>Eukaryota</taxon>
        <taxon>Metazoa</taxon>
        <taxon>Chordata</taxon>
        <taxon>Craniata</taxon>
        <taxon>Vertebrata</taxon>
        <taxon>Euteleostomi</taxon>
        <taxon>Actinopterygii</taxon>
        <taxon>Neopterygii</taxon>
        <taxon>Teleostei</taxon>
        <taxon>Neoteleostei</taxon>
        <taxon>Acanthomorphata</taxon>
        <taxon>Pelagiaria</taxon>
        <taxon>Scombriformes</taxon>
        <taxon>Scombridae</taxon>
        <taxon>Scomber</taxon>
    </lineage>
</organism>
<reference evidence="1 2" key="1">
    <citation type="submission" date="2024-01" db="EMBL/GenBank/DDBJ databases">
        <authorList>
            <person name="Alioto T."/>
            <person name="Alioto T."/>
            <person name="Gomez Garrido J."/>
        </authorList>
    </citation>
    <scope>NUCLEOTIDE SEQUENCE [LARGE SCALE GENOMIC DNA]</scope>
</reference>
<accession>A0AAV1PD26</accession>
<gene>
    <name evidence="1" type="ORF">FSCOSCO3_A029805</name>
</gene>
<dbReference type="AlphaFoldDB" id="A0AAV1PD26"/>
<proteinExistence type="predicted"/>
<keyword evidence="2" id="KW-1185">Reference proteome</keyword>